<dbReference type="SUPFAM" id="SSF51395">
    <property type="entry name" value="FMN-linked oxidoreductases"/>
    <property type="match status" value="1"/>
</dbReference>
<dbReference type="CDD" id="cd02911">
    <property type="entry name" value="arch_FMN"/>
    <property type="match status" value="1"/>
</dbReference>
<organism evidence="2 3">
    <name type="scientific">Methanospirillum purgamenti</name>
    <dbReference type="NCBI Taxonomy" id="2834276"/>
    <lineage>
        <taxon>Archaea</taxon>
        <taxon>Methanobacteriati</taxon>
        <taxon>Methanobacteriota</taxon>
        <taxon>Stenosarchaea group</taxon>
        <taxon>Methanomicrobia</taxon>
        <taxon>Methanomicrobiales</taxon>
        <taxon>Methanospirillaceae</taxon>
        <taxon>Methanospirillum</taxon>
    </lineage>
</organism>
<dbReference type="Gene3D" id="3.20.20.70">
    <property type="entry name" value="Aldolase class I"/>
    <property type="match status" value="1"/>
</dbReference>
<sequence>MDTNFNLFIGEKLIKTPIAVACMAGITDGAYIRNVAEHIGLGIIGGYAIDDLTIQAARALSDQGREEFLPRNVVEDIKGQVALIEASGVVPVVNIRASESGSLAALAQELGNSIVYEIDAHCRQQPMIDARSGEFLLHHPEVLIAYVQALKISGVLVSVKIRAGVASDDVELSRLLWKAGADILHIDLMDYGYSYLKKIRDASPIFIIANNSINTFEKAKDMFAHGADMISLARKSDSETLSSLRAQIAQYTKEHGWYNAPKQLCRGGDIRSLAFCCMPVKPCPLLPTLEKYKISPQEFVSMKMEAVKGTPLEQGANTCFGSLAYCCKDSTPCMFRDASLRQAGLKKSTYMDLKREVSKKLLKKIFS</sequence>
<evidence type="ECO:0000313" key="3">
    <source>
        <dbReference type="Proteomes" id="UP000680656"/>
    </source>
</evidence>
<dbReference type="AlphaFoldDB" id="A0A8E7AYD4"/>
<evidence type="ECO:0000313" key="2">
    <source>
        <dbReference type="EMBL" id="QVV87698.1"/>
    </source>
</evidence>
<name>A0A8E7AYD4_9EURY</name>
<keyword evidence="3" id="KW-1185">Reference proteome</keyword>
<dbReference type="NCBIfam" id="TIGR03277">
    <property type="entry name" value="methan_mark_9"/>
    <property type="match status" value="1"/>
</dbReference>
<reference evidence="2 3" key="1">
    <citation type="submission" date="2021-05" db="EMBL/GenBank/DDBJ databases">
        <title>A novel Methanospirillum isolate from a pyrite-forming mixed culture.</title>
        <authorList>
            <person name="Bunk B."/>
            <person name="Sproer C."/>
            <person name="Spring S."/>
            <person name="Pester M."/>
        </authorList>
    </citation>
    <scope>NUCLEOTIDE SEQUENCE [LARGE SCALE GENOMIC DNA]</scope>
    <source>
        <strain evidence="2 3">J.3.6.1-F.2.7.3</strain>
    </source>
</reference>
<dbReference type="InterPro" id="IPR013785">
    <property type="entry name" value="Aldolase_TIM"/>
</dbReference>
<dbReference type="InterPro" id="IPR035587">
    <property type="entry name" value="DUS-like_FMN-bd"/>
</dbReference>
<dbReference type="RefSeq" id="WP_214418518.1">
    <property type="nucleotide sequence ID" value="NZ_CP075546.1"/>
</dbReference>
<protein>
    <submittedName>
        <fullName evidence="2">Methanogenesis marker 9 domain-containing protein</fullName>
    </submittedName>
</protein>
<feature type="domain" description="DUS-like FMN-binding" evidence="1">
    <location>
        <begin position="104"/>
        <end position="235"/>
    </location>
</feature>
<dbReference type="KEGG" id="mrtj:KHC33_10035"/>
<proteinExistence type="predicted"/>
<gene>
    <name evidence="2" type="ORF">KHC33_10035</name>
</gene>
<dbReference type="Pfam" id="PF01207">
    <property type="entry name" value="Dus"/>
    <property type="match status" value="1"/>
</dbReference>
<dbReference type="Proteomes" id="UP000680656">
    <property type="component" value="Chromosome"/>
</dbReference>
<dbReference type="InterPro" id="IPR017671">
    <property type="entry name" value="Methan_mark_9"/>
</dbReference>
<dbReference type="EMBL" id="CP075546">
    <property type="protein sequence ID" value="QVV87698.1"/>
    <property type="molecule type" value="Genomic_DNA"/>
</dbReference>
<dbReference type="InterPro" id="IPR037347">
    <property type="entry name" value="MJ0144_FMN"/>
</dbReference>
<dbReference type="GeneID" id="65097525"/>
<evidence type="ECO:0000259" key="1">
    <source>
        <dbReference type="Pfam" id="PF01207"/>
    </source>
</evidence>
<accession>A0A8E7AYD4</accession>